<organism evidence="4 5">
    <name type="scientific">Haloarchaeobius amylolyticus</name>
    <dbReference type="NCBI Taxonomy" id="1198296"/>
    <lineage>
        <taxon>Archaea</taxon>
        <taxon>Methanobacteriati</taxon>
        <taxon>Methanobacteriota</taxon>
        <taxon>Stenosarchaea group</taxon>
        <taxon>Halobacteria</taxon>
        <taxon>Halobacteriales</taxon>
        <taxon>Halorubellaceae</taxon>
        <taxon>Haloarchaeobius</taxon>
    </lineage>
</organism>
<feature type="coiled-coil region" evidence="1">
    <location>
        <begin position="179"/>
        <end position="209"/>
    </location>
</feature>
<dbReference type="EMBL" id="JBHUDI010000004">
    <property type="protein sequence ID" value="MFD1563147.1"/>
    <property type="molecule type" value="Genomic_DNA"/>
</dbReference>
<dbReference type="InterPro" id="IPR003692">
    <property type="entry name" value="Hydantoinase_B"/>
</dbReference>
<evidence type="ECO:0000259" key="3">
    <source>
        <dbReference type="Pfam" id="PF02538"/>
    </source>
</evidence>
<evidence type="ECO:0000256" key="2">
    <source>
        <dbReference type="SAM" id="MobiDB-lite"/>
    </source>
</evidence>
<dbReference type="PANTHER" id="PTHR11365">
    <property type="entry name" value="5-OXOPROLINASE RELATED"/>
    <property type="match status" value="1"/>
</dbReference>
<feature type="domain" description="Hydantoinase B/oxoprolinase" evidence="3">
    <location>
        <begin position="14"/>
        <end position="521"/>
    </location>
</feature>
<keyword evidence="5" id="KW-1185">Reference proteome</keyword>
<dbReference type="Pfam" id="PF02538">
    <property type="entry name" value="Hydantoinase_B"/>
    <property type="match status" value="1"/>
</dbReference>
<feature type="region of interest" description="Disordered" evidence="2">
    <location>
        <begin position="470"/>
        <end position="532"/>
    </location>
</feature>
<accession>A0ABD6BF27</accession>
<dbReference type="Proteomes" id="UP001597076">
    <property type="component" value="Unassembled WGS sequence"/>
</dbReference>
<name>A0ABD6BF27_9EURY</name>
<reference evidence="4 5" key="1">
    <citation type="journal article" date="2019" name="Int. J. Syst. Evol. Microbiol.">
        <title>The Global Catalogue of Microorganisms (GCM) 10K type strain sequencing project: providing services to taxonomists for standard genome sequencing and annotation.</title>
        <authorList>
            <consortium name="The Broad Institute Genomics Platform"/>
            <consortium name="The Broad Institute Genome Sequencing Center for Infectious Disease"/>
            <person name="Wu L."/>
            <person name="Ma J."/>
        </authorList>
    </citation>
    <scope>NUCLEOTIDE SEQUENCE [LARGE SCALE GENOMIC DNA]</scope>
    <source>
        <strain evidence="4 5">CGMCC 1.12230</strain>
    </source>
</reference>
<comment type="caution">
    <text evidence="4">The sequence shown here is derived from an EMBL/GenBank/DDBJ whole genome shotgun (WGS) entry which is preliminary data.</text>
</comment>
<dbReference type="PANTHER" id="PTHR11365:SF23">
    <property type="entry name" value="HYPOTHETICAL 5-OXOPROLINASE (EUROFUNG)-RELATED"/>
    <property type="match status" value="1"/>
</dbReference>
<dbReference type="AlphaFoldDB" id="A0ABD6BF27"/>
<evidence type="ECO:0000256" key="1">
    <source>
        <dbReference type="SAM" id="Coils"/>
    </source>
</evidence>
<dbReference type="InterPro" id="IPR045079">
    <property type="entry name" value="Oxoprolinase-like"/>
</dbReference>
<gene>
    <name evidence="4" type="ORF">ACFR99_06275</name>
</gene>
<proteinExistence type="predicted"/>
<evidence type="ECO:0000313" key="4">
    <source>
        <dbReference type="EMBL" id="MFD1563147.1"/>
    </source>
</evidence>
<protein>
    <submittedName>
        <fullName evidence="4">Hydantoinase B/oxoprolinase family protein</fullName>
    </submittedName>
</protein>
<sequence length="532" mass="56039">MTGDSTPDTADSIDPVTLEVLRNQLESVAEEMGQTLIRGAYSPNIKERRDCSTALFDADGRMIAQAEHIPVHLGAMPAAVAAVREHDPEPGDVFVLNDPFTGGTHLPDVTMVSPIAPDSDIVGYAVSRAHHADVGGMTPGSMPAGAQEIYQEGLRLPPTRLVEGGEPREDVRSLVLANVRNARERRADLRAQQAANERAEERLAALFAEHGRETVLTGFDAVIDYSRERITDEIAALPDGTYEATDVLEGDGVIDEDIEISVAVTVDGETIDVDFSGTADQLAGNLNAPLAVATSAVYFVVRSITDPEIPPNHGCYEPVSVHAPEGSLLNPESPAAVVGGNVETSQRVTDVVFTALAQAAPDRVPAQGQGTMNNLTIGARDGSFTYYETIAGGFGARAERDGMDGVQVGMTNTLNTPIESLETEYPLRVERYALREGSGGRGRHRGGLGLERSVTVEKEATVSLLTERRRHAPKGVAGGENGATGENLIDGEPAPAKTTVDVDAGTTVTVKTPGGGGHGEPAADDGSEGRDD</sequence>
<keyword evidence="1" id="KW-0175">Coiled coil</keyword>
<dbReference type="RefSeq" id="WP_390285448.1">
    <property type="nucleotide sequence ID" value="NZ_JBHUDI010000004.1"/>
</dbReference>
<feature type="compositionally biased region" description="Low complexity" evidence="2">
    <location>
        <begin position="496"/>
        <end position="512"/>
    </location>
</feature>
<evidence type="ECO:0000313" key="5">
    <source>
        <dbReference type="Proteomes" id="UP001597076"/>
    </source>
</evidence>